<proteinExistence type="predicted"/>
<dbReference type="InterPro" id="IPR029767">
    <property type="entry name" value="WecB-like"/>
</dbReference>
<feature type="non-terminal residue" evidence="2">
    <location>
        <position position="143"/>
    </location>
</feature>
<accession>A0A0M0BV38</accession>
<dbReference type="AlphaFoldDB" id="A0A0M0BV38"/>
<dbReference type="SUPFAM" id="SSF53756">
    <property type="entry name" value="UDP-Glycosyltransferase/glycogen phosphorylase"/>
    <property type="match status" value="1"/>
</dbReference>
<dbReference type="PANTHER" id="PTHR43174">
    <property type="entry name" value="UDP-N-ACETYLGLUCOSAMINE 2-EPIMERASE"/>
    <property type="match status" value="1"/>
</dbReference>
<gene>
    <name evidence="2" type="ORF">AC478_01525</name>
</gene>
<comment type="caution">
    <text evidence="2">The sequence shown here is derived from an EMBL/GenBank/DDBJ whole genome shotgun (WGS) entry which is preliminary data.</text>
</comment>
<reference evidence="3" key="1">
    <citation type="submission" date="2015-06" db="EMBL/GenBank/DDBJ databases">
        <title>New insights into the roles of widespread benthic archaea in carbon and nitrogen cycling.</title>
        <authorList>
            <person name="Lazar C.S."/>
            <person name="Baker B.J."/>
            <person name="Seitz K.W."/>
            <person name="Hyde A.S."/>
            <person name="Dick G.J."/>
            <person name="Hinrichs K.-U."/>
            <person name="Teske A.P."/>
        </authorList>
    </citation>
    <scope>NUCLEOTIDE SEQUENCE [LARGE SCALE GENOMIC DNA]</scope>
</reference>
<evidence type="ECO:0000313" key="3">
    <source>
        <dbReference type="Proteomes" id="UP000054016"/>
    </source>
</evidence>
<feature type="domain" description="UDP-N-acetylglucosamine 2-epimerase" evidence="1">
    <location>
        <begin position="28"/>
        <end position="143"/>
    </location>
</feature>
<dbReference type="InterPro" id="IPR003331">
    <property type="entry name" value="UDP_GlcNAc_Epimerase_2_dom"/>
</dbReference>
<dbReference type="PANTHER" id="PTHR43174:SF1">
    <property type="entry name" value="UDP-N-ACETYLGLUCOSAMINE 2-EPIMERASE"/>
    <property type="match status" value="1"/>
</dbReference>
<dbReference type="Gene3D" id="3.40.50.2000">
    <property type="entry name" value="Glycogen Phosphorylase B"/>
    <property type="match status" value="1"/>
</dbReference>
<dbReference type="Proteomes" id="UP000054016">
    <property type="component" value="Unassembled WGS sequence"/>
</dbReference>
<dbReference type="EMBL" id="LFWV01000014">
    <property type="protein sequence ID" value="KON32041.1"/>
    <property type="molecule type" value="Genomic_DNA"/>
</dbReference>
<organism evidence="2 3">
    <name type="scientific">miscellaneous Crenarchaeota group-1 archaeon SG8-32-3</name>
    <dbReference type="NCBI Taxonomy" id="1685125"/>
    <lineage>
        <taxon>Archaea</taxon>
        <taxon>Candidatus Bathyarchaeota</taxon>
        <taxon>MCG-1</taxon>
    </lineage>
</organism>
<evidence type="ECO:0000259" key="1">
    <source>
        <dbReference type="Pfam" id="PF02350"/>
    </source>
</evidence>
<sequence>MEKVNVALILGTRPQIIKSMPFICLSNEDNQVKISIIHTGQHYDYEMTKVFFEEFTLPEPTVNLNVGSGSQAQQTAKMIMRLEPFLQEQKPDFVVVPGDTNSTLAGALTAAKLNIPVAHIEAGARSYDKRMPEEINRRLIDHC</sequence>
<name>A0A0M0BV38_9ARCH</name>
<dbReference type="Pfam" id="PF02350">
    <property type="entry name" value="Epimerase_2"/>
    <property type="match status" value="1"/>
</dbReference>
<protein>
    <submittedName>
        <fullName evidence="2">UDP-N-acetylglucosamine 2-epimerase</fullName>
    </submittedName>
</protein>
<evidence type="ECO:0000313" key="2">
    <source>
        <dbReference type="EMBL" id="KON32041.1"/>
    </source>
</evidence>